<dbReference type="Proteomes" id="UP000199632">
    <property type="component" value="Unassembled WGS sequence"/>
</dbReference>
<dbReference type="GO" id="GO:1990189">
    <property type="term" value="F:protein N-terminal-serine acetyltransferase activity"/>
    <property type="evidence" value="ECO:0007669"/>
    <property type="project" value="TreeGrafter"/>
</dbReference>
<dbReference type="EMBL" id="FNQB01000003">
    <property type="protein sequence ID" value="SDZ43463.1"/>
    <property type="molecule type" value="Genomic_DNA"/>
</dbReference>
<dbReference type="InterPro" id="IPR016181">
    <property type="entry name" value="Acyl_CoA_acyltransferase"/>
</dbReference>
<gene>
    <name evidence="2" type="ORF">SAMN05421684_4990</name>
</gene>
<dbReference type="AlphaFoldDB" id="A0A1H3SZB2"/>
<sequence>MTELHTPRLRLHAIDAAEGERIIGRRAEAEDTWADDFPFDGDVIGVTAFLRTTAAHGDQRPFGHYRITRAADGRAIGGIGFKGQPADGCVEVGYGLSPSARGHGYAAEALSALLDVAADHGLSRVVADTTADNVASQRTLERAGFRRTGTFGDVYLYEVSLKTD</sequence>
<protein>
    <submittedName>
        <fullName evidence="2">Protein N-acetyltransferase, RimJ/RimL family</fullName>
    </submittedName>
</protein>
<dbReference type="InterPro" id="IPR000182">
    <property type="entry name" value="GNAT_dom"/>
</dbReference>
<evidence type="ECO:0000259" key="1">
    <source>
        <dbReference type="PROSITE" id="PS51186"/>
    </source>
</evidence>
<dbReference type="STRING" id="137265.SAMN05421684_4990"/>
<dbReference type="RefSeq" id="WP_204082650.1">
    <property type="nucleotide sequence ID" value="NZ_BOND01000004.1"/>
</dbReference>
<evidence type="ECO:0000313" key="3">
    <source>
        <dbReference type="Proteomes" id="UP000199632"/>
    </source>
</evidence>
<accession>A0A1H3SZB2</accession>
<dbReference type="GO" id="GO:0005737">
    <property type="term" value="C:cytoplasm"/>
    <property type="evidence" value="ECO:0007669"/>
    <property type="project" value="TreeGrafter"/>
</dbReference>
<proteinExistence type="predicted"/>
<reference evidence="3" key="1">
    <citation type="submission" date="2016-10" db="EMBL/GenBank/DDBJ databases">
        <authorList>
            <person name="Varghese N."/>
            <person name="Submissions S."/>
        </authorList>
    </citation>
    <scope>NUCLEOTIDE SEQUENCE [LARGE SCALE GENOMIC DNA]</scope>
    <source>
        <strain evidence="3">DSM 44718</strain>
    </source>
</reference>
<dbReference type="InterPro" id="IPR051908">
    <property type="entry name" value="Ribosomal_N-acetyltransferase"/>
</dbReference>
<evidence type="ECO:0000313" key="2">
    <source>
        <dbReference type="EMBL" id="SDZ43463.1"/>
    </source>
</evidence>
<dbReference type="GO" id="GO:0008999">
    <property type="term" value="F:protein-N-terminal-alanine acetyltransferase activity"/>
    <property type="evidence" value="ECO:0007669"/>
    <property type="project" value="TreeGrafter"/>
</dbReference>
<dbReference type="PANTHER" id="PTHR43441:SF6">
    <property type="entry name" value="N-ACETYLTRANSFERASE DOMAIN-CONTAINING PROTEIN"/>
    <property type="match status" value="1"/>
</dbReference>
<dbReference type="Pfam" id="PF13302">
    <property type="entry name" value="Acetyltransf_3"/>
    <property type="match status" value="1"/>
</dbReference>
<keyword evidence="3" id="KW-1185">Reference proteome</keyword>
<dbReference type="PROSITE" id="PS51186">
    <property type="entry name" value="GNAT"/>
    <property type="match status" value="1"/>
</dbReference>
<dbReference type="Gene3D" id="3.40.630.30">
    <property type="match status" value="1"/>
</dbReference>
<feature type="domain" description="N-acetyltransferase" evidence="1">
    <location>
        <begin position="14"/>
        <end position="164"/>
    </location>
</feature>
<organism evidence="2 3">
    <name type="scientific">Asanoa ishikariensis</name>
    <dbReference type="NCBI Taxonomy" id="137265"/>
    <lineage>
        <taxon>Bacteria</taxon>
        <taxon>Bacillati</taxon>
        <taxon>Actinomycetota</taxon>
        <taxon>Actinomycetes</taxon>
        <taxon>Micromonosporales</taxon>
        <taxon>Micromonosporaceae</taxon>
        <taxon>Asanoa</taxon>
    </lineage>
</organism>
<name>A0A1H3SZB2_9ACTN</name>
<keyword evidence="2" id="KW-0808">Transferase</keyword>
<dbReference type="CDD" id="cd04301">
    <property type="entry name" value="NAT_SF"/>
    <property type="match status" value="1"/>
</dbReference>
<dbReference type="PANTHER" id="PTHR43441">
    <property type="entry name" value="RIBOSOMAL-PROTEIN-SERINE ACETYLTRANSFERASE"/>
    <property type="match status" value="1"/>
</dbReference>
<dbReference type="SUPFAM" id="SSF55729">
    <property type="entry name" value="Acyl-CoA N-acyltransferases (Nat)"/>
    <property type="match status" value="1"/>
</dbReference>